<dbReference type="AlphaFoldDB" id="A0A9X2VN16"/>
<evidence type="ECO:0000313" key="4">
    <source>
        <dbReference type="EMBL" id="MCS7479531.1"/>
    </source>
</evidence>
<dbReference type="CDD" id="cd06153">
    <property type="entry name" value="YjgF_YER057c_UK114_like_5"/>
    <property type="match status" value="1"/>
</dbReference>
<dbReference type="Gene3D" id="3.30.1330.40">
    <property type="entry name" value="RutC-like"/>
    <property type="match status" value="1"/>
</dbReference>
<gene>
    <name evidence="4" type="ORF">NZH93_21940</name>
</gene>
<organism evidence="4 5">
    <name type="scientific">Umezawaea endophytica</name>
    <dbReference type="NCBI Taxonomy" id="1654476"/>
    <lineage>
        <taxon>Bacteria</taxon>
        <taxon>Bacillati</taxon>
        <taxon>Actinomycetota</taxon>
        <taxon>Actinomycetes</taxon>
        <taxon>Pseudonocardiales</taxon>
        <taxon>Pseudonocardiaceae</taxon>
        <taxon>Umezawaea</taxon>
    </lineage>
</organism>
<reference evidence="4" key="1">
    <citation type="submission" date="2022-08" db="EMBL/GenBank/DDBJ databases">
        <authorList>
            <person name="Tistechok S."/>
            <person name="Samborskyy M."/>
            <person name="Roman I."/>
        </authorList>
    </citation>
    <scope>NUCLEOTIDE SEQUENCE</scope>
    <source>
        <strain evidence="4">DSM 103496</strain>
    </source>
</reference>
<feature type="binding site" evidence="2">
    <location>
        <position position="113"/>
    </location>
    <ligand>
        <name>substrate</name>
    </ligand>
</feature>
<evidence type="ECO:0000256" key="1">
    <source>
        <dbReference type="PIRSR" id="PIRSR631038-1"/>
    </source>
</evidence>
<feature type="domain" description="Chorismatase FkbO/Hyg5-like N-terminal" evidence="3">
    <location>
        <begin position="36"/>
        <end position="143"/>
    </location>
</feature>
<dbReference type="InterPro" id="IPR031038">
    <property type="entry name" value="Chori_FkbO_Hyg5"/>
</dbReference>
<feature type="binding site" evidence="2">
    <location>
        <position position="163"/>
    </location>
    <ligand>
        <name>substrate</name>
    </ligand>
</feature>
<feature type="binding site" evidence="2">
    <location>
        <position position="176"/>
    </location>
    <ligand>
        <name>substrate</name>
    </ligand>
</feature>
<evidence type="ECO:0000313" key="5">
    <source>
        <dbReference type="Proteomes" id="UP001141259"/>
    </source>
</evidence>
<evidence type="ECO:0000259" key="3">
    <source>
        <dbReference type="Pfam" id="PF21168"/>
    </source>
</evidence>
<accession>A0A9X2VN16</accession>
<dbReference type="SUPFAM" id="SSF55298">
    <property type="entry name" value="YjgF-like"/>
    <property type="match status" value="1"/>
</dbReference>
<dbReference type="RefSeq" id="WP_259625028.1">
    <property type="nucleotide sequence ID" value="NZ_JANYMP010000010.1"/>
</dbReference>
<dbReference type="NCBIfam" id="TIGR04444">
    <property type="entry name" value="chori_FkbO_Hyg5"/>
    <property type="match status" value="1"/>
</dbReference>
<proteinExistence type="predicted"/>
<feature type="active site" description="Proton acceptor" evidence="1">
    <location>
        <position position="286"/>
    </location>
</feature>
<sequence length="292" mass="30753">MTGSLGVALEELDLPSADLGVHTGLAGFGDAWLTGRSEGRLRYAEEGGFLFVSAVVPPSVRYAEAVRALYAELFALTKRVGYPTICRLWHYIGRINGTTADGLETYRDFCVGRALAFEEVGATMPAASAVGSAHEGVSVCLLATRAGALTAIENPLQVPAYRYPGQHGPKSPSFSRATYLRQDAGGTLFLSGTASILGHETAHPGDLAGQLATTFGNVEAVVHERNLARHGVDAGFGLADFDRVTAYVRHADDLAAVEASCRAAFGAGTAVRLLRADLCRSDLLVEVEGVIT</sequence>
<dbReference type="Proteomes" id="UP001141259">
    <property type="component" value="Unassembled WGS sequence"/>
</dbReference>
<name>A0A9X2VN16_9PSEU</name>
<dbReference type="Pfam" id="PF21168">
    <property type="entry name" value="FkbO_Hyg5-like_N"/>
    <property type="match status" value="1"/>
</dbReference>
<evidence type="ECO:0000256" key="2">
    <source>
        <dbReference type="PIRSR" id="PIRSR631038-2"/>
    </source>
</evidence>
<dbReference type="InterPro" id="IPR049368">
    <property type="entry name" value="FkbO_Hyg5-like_N"/>
</dbReference>
<keyword evidence="5" id="KW-1185">Reference proteome</keyword>
<feature type="binding site" evidence="2">
    <location>
        <position position="106"/>
    </location>
    <ligand>
        <name>substrate</name>
    </ligand>
</feature>
<dbReference type="EMBL" id="JANYMP010000010">
    <property type="protein sequence ID" value="MCS7479531.1"/>
    <property type="molecule type" value="Genomic_DNA"/>
</dbReference>
<comment type="caution">
    <text evidence="4">The sequence shown here is derived from an EMBL/GenBank/DDBJ whole genome shotgun (WGS) entry which is preliminary data.</text>
</comment>
<dbReference type="InterPro" id="IPR035959">
    <property type="entry name" value="RutC-like_sf"/>
</dbReference>
<protein>
    <submittedName>
        <fullName evidence="4">FkbO/Hyg5 family chorismatase</fullName>
    </submittedName>
</protein>